<comment type="caution">
    <text evidence="2">The sequence shown here is derived from an EMBL/GenBank/DDBJ whole genome shotgun (WGS) entry which is preliminary data.</text>
</comment>
<dbReference type="GO" id="GO:0016779">
    <property type="term" value="F:nucleotidyltransferase activity"/>
    <property type="evidence" value="ECO:0007669"/>
    <property type="project" value="UniProtKB-KW"/>
</dbReference>
<dbReference type="PANTHER" id="PTHR47183:SF3">
    <property type="entry name" value="TRANSFERASE"/>
    <property type="match status" value="1"/>
</dbReference>
<protein>
    <submittedName>
        <fullName evidence="2">Glucose-1-phosphate cytidylyltransferase</fullName>
    </submittedName>
</protein>
<keyword evidence="2" id="KW-0548">Nucleotidyltransferase</keyword>
<proteinExistence type="predicted"/>
<organism evidence="2 3">
    <name type="scientific">Gordonia hankookensis</name>
    <dbReference type="NCBI Taxonomy" id="589403"/>
    <lineage>
        <taxon>Bacteria</taxon>
        <taxon>Bacillati</taxon>
        <taxon>Actinomycetota</taxon>
        <taxon>Actinomycetes</taxon>
        <taxon>Mycobacteriales</taxon>
        <taxon>Gordoniaceae</taxon>
        <taxon>Gordonia</taxon>
    </lineage>
</organism>
<dbReference type="Gene3D" id="3.90.550.10">
    <property type="entry name" value="Spore Coat Polysaccharide Biosynthesis Protein SpsA, Chain A"/>
    <property type="match status" value="1"/>
</dbReference>
<evidence type="ECO:0000313" key="2">
    <source>
        <dbReference type="EMBL" id="MBD1319019.1"/>
    </source>
</evidence>
<dbReference type="PANTHER" id="PTHR47183">
    <property type="entry name" value="GLUCOSE-1-PHOSPHATE CYTIDYLYLTRANSFERASE-RELATED"/>
    <property type="match status" value="1"/>
</dbReference>
<accession>A0ABR7WB95</accession>
<name>A0ABR7WB95_9ACTN</name>
<dbReference type="InterPro" id="IPR005835">
    <property type="entry name" value="NTP_transferase_dom"/>
</dbReference>
<evidence type="ECO:0000259" key="1">
    <source>
        <dbReference type="Pfam" id="PF00483"/>
    </source>
</evidence>
<dbReference type="SUPFAM" id="SSF53448">
    <property type="entry name" value="Nucleotide-diphospho-sugar transferases"/>
    <property type="match status" value="1"/>
</dbReference>
<dbReference type="EMBL" id="JACWMS010000001">
    <property type="protein sequence ID" value="MBD1319019.1"/>
    <property type="molecule type" value="Genomic_DNA"/>
</dbReference>
<keyword evidence="2" id="KW-0808">Transferase</keyword>
<dbReference type="RefSeq" id="WP_190265960.1">
    <property type="nucleotide sequence ID" value="NZ_BAABAD010000003.1"/>
</dbReference>
<dbReference type="InterPro" id="IPR029044">
    <property type="entry name" value="Nucleotide-diphossugar_trans"/>
</dbReference>
<dbReference type="Proteomes" id="UP000602395">
    <property type="component" value="Unassembled WGS sequence"/>
</dbReference>
<evidence type="ECO:0000313" key="3">
    <source>
        <dbReference type="Proteomes" id="UP000602395"/>
    </source>
</evidence>
<feature type="domain" description="Nucleotidyl transferase" evidence="1">
    <location>
        <begin position="3"/>
        <end position="222"/>
    </location>
</feature>
<dbReference type="Pfam" id="PF00483">
    <property type="entry name" value="NTP_transferase"/>
    <property type="match status" value="1"/>
</dbReference>
<gene>
    <name evidence="2" type="ORF">IDF66_05445</name>
</gene>
<sequence length="272" mass="30360">MKVVLFCGGYGMRMRDSVGSGMPKPMQMVGPRPLIWHVMHYYAHFGHTEFILCLGYGASHIKDYFLTYQEAASNDFVMHGGQVELMHSDISNWRITFVDTGLESAIGERLHRVRPFLDGDKHFLANYADVLTDAPLDEIVERFHQSGAAASMVIVPPETSFHCVRVDEEGAVSGITPLSEMAEVWINGGYFVLSDDIFDCIPRGGDLVADGCAALAAEGRLFGYRYHGFWKPADTFKERAELDERYHLGDRPWMLWESAEKPSGIGGDVGSE</sequence>
<keyword evidence="3" id="KW-1185">Reference proteome</keyword>
<dbReference type="InterPro" id="IPR013446">
    <property type="entry name" value="G1P_cyt_trans-like"/>
</dbReference>
<reference evidence="2 3" key="1">
    <citation type="submission" date="2020-09" db="EMBL/GenBank/DDBJ databases">
        <title>Novel species in genus Gordonia.</title>
        <authorList>
            <person name="Zhang G."/>
        </authorList>
    </citation>
    <scope>NUCLEOTIDE SEQUENCE [LARGE SCALE GENOMIC DNA]</scope>
    <source>
        <strain evidence="2 3">ON-33</strain>
    </source>
</reference>